<sequence>MIIEDFKNSICLESYTSSHGYYGYFYYIGDKIRHGGEIAISILDNLVRKEIEFGVSAISSLTLGCDISDLKPLYEYSDSDVKKFIEPLLSSPYSIVDGDGFRNVPITEENINLLYKAYYIQMTLGGLCGHIFIYFERLGLFIYPHDDVGLGFISTKVNPSVNIFDPVDRELFNVQVLGQRNHNQQVQ</sequence>
<proteinExistence type="predicted"/>
<evidence type="ECO:0000313" key="2">
    <source>
        <dbReference type="Proteomes" id="UP001377692"/>
    </source>
</evidence>
<accession>A0ABU8RDT9</accession>
<gene>
    <name evidence="1" type="ORF">V7V80_25505</name>
</gene>
<comment type="caution">
    <text evidence="1">The sequence shown here is derived from an EMBL/GenBank/DDBJ whole genome shotgun (WGS) entry which is preliminary data.</text>
</comment>
<organism evidence="1 2">
    <name type="scientific">Pseudomonas kermanshahensis</name>
    <dbReference type="NCBI Taxonomy" id="2745482"/>
    <lineage>
        <taxon>Bacteria</taxon>
        <taxon>Pseudomonadati</taxon>
        <taxon>Pseudomonadota</taxon>
        <taxon>Gammaproteobacteria</taxon>
        <taxon>Pseudomonadales</taxon>
        <taxon>Pseudomonadaceae</taxon>
        <taxon>Pseudomonas</taxon>
    </lineage>
</organism>
<reference evidence="1 2" key="1">
    <citation type="submission" date="2024-02" db="EMBL/GenBank/DDBJ databases">
        <title>Identification of pathogenicity and growth-promoting functions of Pseudomonas putida variants.</title>
        <authorList>
            <person name="Sun J."/>
        </authorList>
    </citation>
    <scope>NUCLEOTIDE SEQUENCE [LARGE SCALE GENOMIC DNA]</scope>
    <source>
        <strain evidence="1 2">A04</strain>
    </source>
</reference>
<name>A0ABU8RDT9_9PSED</name>
<dbReference type="RefSeq" id="WP_339551218.1">
    <property type="nucleotide sequence ID" value="NZ_JBBHLD010000038.1"/>
</dbReference>
<keyword evidence="2" id="KW-1185">Reference proteome</keyword>
<evidence type="ECO:0000313" key="1">
    <source>
        <dbReference type="EMBL" id="MEJ5908043.1"/>
    </source>
</evidence>
<dbReference type="EMBL" id="JBBHLD010000038">
    <property type="protein sequence ID" value="MEJ5908043.1"/>
    <property type="molecule type" value="Genomic_DNA"/>
</dbReference>
<protein>
    <submittedName>
        <fullName evidence="1">Uncharacterized protein</fullName>
    </submittedName>
</protein>
<dbReference type="Proteomes" id="UP001377692">
    <property type="component" value="Unassembled WGS sequence"/>
</dbReference>